<evidence type="ECO:0000313" key="3">
    <source>
        <dbReference type="EMBL" id="MFD2908204.1"/>
    </source>
</evidence>
<dbReference type="InterPro" id="IPR029058">
    <property type="entry name" value="AB_hydrolase_fold"/>
</dbReference>
<sequence length="321" mass="36591">MSAIQKIIFEDFPLRNGVVQSNIMLSYQLFGQPIGTAPLVLVNHALTGNSQVTGENGWWKSLIGENKTIDTNKCTILAFNIPGNGYQDEENQVENYKDFTTYDIANLFWKGIDSLKIIQVFAVIGGSLGGSIAWEMAFIRPNTIENLIPVATSWKASDWLIGNVLIQDLILNNSKNPIHDARIHAMLLYRTPESFQKKFNSKLQNENGMFQVESWLLHHGEKLQNRFQLSGYKLMNHLLKTTNCFKPLNQSDVLRSLTSNIHLVSVDSDYFFTANEIKTAFLEIKTEKNNVFYHEIKSIHGHDAFLMEYEQLNTILTPIFN</sequence>
<keyword evidence="3" id="KW-0378">Hydrolase</keyword>
<gene>
    <name evidence="3" type="ORF">ACFSX9_05595</name>
</gene>
<proteinExistence type="predicted"/>
<reference evidence="4" key="1">
    <citation type="journal article" date="2019" name="Int. J. Syst. Evol. Microbiol.">
        <title>The Global Catalogue of Microorganisms (GCM) 10K type strain sequencing project: providing services to taxonomists for standard genome sequencing and annotation.</title>
        <authorList>
            <consortium name="The Broad Institute Genomics Platform"/>
            <consortium name="The Broad Institute Genome Sequencing Center for Infectious Disease"/>
            <person name="Wu L."/>
            <person name="Ma J."/>
        </authorList>
    </citation>
    <scope>NUCLEOTIDE SEQUENCE [LARGE SCALE GENOMIC DNA]</scope>
    <source>
        <strain evidence="4">KCTC 52644</strain>
    </source>
</reference>
<accession>A0ABW5Z5U8</accession>
<dbReference type="InterPro" id="IPR008220">
    <property type="entry name" value="HAT_MetX-like"/>
</dbReference>
<protein>
    <submittedName>
        <fullName evidence="3">Alpha/beta fold hydrolase</fullName>
    </submittedName>
</protein>
<name>A0ABW5Z5U8_9FLAO</name>
<dbReference type="Proteomes" id="UP001597549">
    <property type="component" value="Unassembled WGS sequence"/>
</dbReference>
<dbReference type="GO" id="GO:0016787">
    <property type="term" value="F:hydrolase activity"/>
    <property type="evidence" value="ECO:0007669"/>
    <property type="project" value="UniProtKB-KW"/>
</dbReference>
<dbReference type="PANTHER" id="PTHR32268:SF11">
    <property type="entry name" value="HOMOSERINE O-ACETYLTRANSFERASE"/>
    <property type="match status" value="1"/>
</dbReference>
<organism evidence="3 4">
    <name type="scientific">Flavobacterium ardleyense</name>
    <dbReference type="NCBI Taxonomy" id="2038737"/>
    <lineage>
        <taxon>Bacteria</taxon>
        <taxon>Pseudomonadati</taxon>
        <taxon>Bacteroidota</taxon>
        <taxon>Flavobacteriia</taxon>
        <taxon>Flavobacteriales</taxon>
        <taxon>Flavobacteriaceae</taxon>
        <taxon>Flavobacterium</taxon>
    </lineage>
</organism>
<evidence type="ECO:0000256" key="1">
    <source>
        <dbReference type="ARBA" id="ARBA00022679"/>
    </source>
</evidence>
<comment type="caution">
    <text evidence="3">The sequence shown here is derived from an EMBL/GenBank/DDBJ whole genome shotgun (WGS) entry which is preliminary data.</text>
</comment>
<dbReference type="RefSeq" id="WP_379805504.1">
    <property type="nucleotide sequence ID" value="NZ_JBHUOL010000011.1"/>
</dbReference>
<dbReference type="PANTHER" id="PTHR32268">
    <property type="entry name" value="HOMOSERINE O-ACETYLTRANSFERASE"/>
    <property type="match status" value="1"/>
</dbReference>
<keyword evidence="4" id="KW-1185">Reference proteome</keyword>
<evidence type="ECO:0000313" key="4">
    <source>
        <dbReference type="Proteomes" id="UP001597549"/>
    </source>
</evidence>
<evidence type="ECO:0000259" key="2">
    <source>
        <dbReference type="Pfam" id="PF00561"/>
    </source>
</evidence>
<dbReference type="Gene3D" id="3.40.50.1820">
    <property type="entry name" value="alpha/beta hydrolase"/>
    <property type="match status" value="1"/>
</dbReference>
<dbReference type="EMBL" id="JBHUOL010000011">
    <property type="protein sequence ID" value="MFD2908204.1"/>
    <property type="molecule type" value="Genomic_DNA"/>
</dbReference>
<keyword evidence="1" id="KW-0808">Transferase</keyword>
<dbReference type="SUPFAM" id="SSF53474">
    <property type="entry name" value="alpha/beta-Hydrolases"/>
    <property type="match status" value="1"/>
</dbReference>
<dbReference type="InterPro" id="IPR000073">
    <property type="entry name" value="AB_hydrolase_1"/>
</dbReference>
<feature type="domain" description="AB hydrolase-1" evidence="2">
    <location>
        <begin position="38"/>
        <end position="152"/>
    </location>
</feature>
<dbReference type="Pfam" id="PF00561">
    <property type="entry name" value="Abhydrolase_1"/>
    <property type="match status" value="1"/>
</dbReference>